<dbReference type="EC" id="2.7.10.2" evidence="8"/>
<dbReference type="InterPro" id="IPR025669">
    <property type="entry name" value="AAA_dom"/>
</dbReference>
<dbReference type="InterPro" id="IPR050445">
    <property type="entry name" value="Bact_polysacc_biosynth/exp"/>
</dbReference>
<keyword evidence="9" id="KW-1185">Reference proteome</keyword>
<accession>A0ABV1E0K2</accession>
<organism evidence="8 9">
    <name type="scientific">Solibaculum intestinale</name>
    <dbReference type="NCBI Taxonomy" id="3133165"/>
    <lineage>
        <taxon>Bacteria</taxon>
        <taxon>Bacillati</taxon>
        <taxon>Bacillota</taxon>
        <taxon>Clostridia</taxon>
        <taxon>Eubacteriales</taxon>
        <taxon>Oscillospiraceae</taxon>
        <taxon>Solibaculum</taxon>
    </lineage>
</organism>
<dbReference type="NCBIfam" id="TIGR01007">
    <property type="entry name" value="eps_fam"/>
    <property type="match status" value="1"/>
</dbReference>
<keyword evidence="3" id="KW-0418">Kinase</keyword>
<keyword evidence="1 8" id="KW-0808">Transferase</keyword>
<evidence type="ECO:0000256" key="3">
    <source>
        <dbReference type="ARBA" id="ARBA00022777"/>
    </source>
</evidence>
<sequence length="446" mass="48060">MKKFFSSGIFSFASYASQIRRRSIFAILAMFVGFAVMAFLSYAVLDKNVTVSSSIMLVNNLPTDGSVAAEAQKAELTEEIAKDSVAIVSSLDVVDRAMTEAKIFMDTASFARGVTVKRIDDSNALKITITYSDGVKAANMANQLATIGSDEIQRRFTSPPVSATVLDRASAPSTTTTLVKAVTKGFAGAILGMLFYLGFLFYFQMKDNFIRDYKKYCASRNTVLLGVLPSTEKPLDKRPGEGMPESVRILRAAVKHAAGSDGKCLLICSTGPKEGRSMIASGLALAFAETQDRVLLIDADMRSAHIRSRLRVDSVNGLSDVLTARVSIDKAIAKVSDHLDVICSTSSFVENPSALLESTAMYALLDSLRPKYDRILVDAPNANNFADACAVGAACDACVLVARYEKTRIDAADDAILKLQNSGAALLGLIANDVPQTYRKKQTLEQ</sequence>
<dbReference type="PANTHER" id="PTHR32309:SF31">
    <property type="entry name" value="CAPSULAR EXOPOLYSACCHARIDE FAMILY"/>
    <property type="match status" value="1"/>
</dbReference>
<keyword evidence="2" id="KW-0547">Nucleotide-binding</keyword>
<evidence type="ECO:0000313" key="8">
    <source>
        <dbReference type="EMBL" id="MEQ2440843.1"/>
    </source>
</evidence>
<evidence type="ECO:0000256" key="4">
    <source>
        <dbReference type="ARBA" id="ARBA00022840"/>
    </source>
</evidence>
<protein>
    <submittedName>
        <fullName evidence="8">Polysaccharide biosynthesis tyrosine autokinase</fullName>
        <ecNumber evidence="8">2.7.10.2</ecNumber>
    </submittedName>
</protein>
<dbReference type="Gene3D" id="3.40.50.300">
    <property type="entry name" value="P-loop containing nucleotide triphosphate hydrolases"/>
    <property type="match status" value="1"/>
</dbReference>
<feature type="transmembrane region" description="Helical" evidence="6">
    <location>
        <begin position="26"/>
        <end position="45"/>
    </location>
</feature>
<evidence type="ECO:0000256" key="5">
    <source>
        <dbReference type="ARBA" id="ARBA00023137"/>
    </source>
</evidence>
<evidence type="ECO:0000256" key="1">
    <source>
        <dbReference type="ARBA" id="ARBA00022679"/>
    </source>
</evidence>
<dbReference type="InterPro" id="IPR005702">
    <property type="entry name" value="Wzc-like_C"/>
</dbReference>
<feature type="transmembrane region" description="Helical" evidence="6">
    <location>
        <begin position="186"/>
        <end position="205"/>
    </location>
</feature>
<dbReference type="GO" id="GO:0004715">
    <property type="term" value="F:non-membrane spanning protein tyrosine kinase activity"/>
    <property type="evidence" value="ECO:0007669"/>
    <property type="project" value="UniProtKB-EC"/>
</dbReference>
<name>A0ABV1E0K2_9FIRM</name>
<evidence type="ECO:0000256" key="2">
    <source>
        <dbReference type="ARBA" id="ARBA00022741"/>
    </source>
</evidence>
<evidence type="ECO:0000313" key="9">
    <source>
        <dbReference type="Proteomes" id="UP001489509"/>
    </source>
</evidence>
<reference evidence="8 9" key="1">
    <citation type="submission" date="2024-03" db="EMBL/GenBank/DDBJ databases">
        <title>Human intestinal bacterial collection.</title>
        <authorList>
            <person name="Pauvert C."/>
            <person name="Hitch T.C.A."/>
            <person name="Clavel T."/>
        </authorList>
    </citation>
    <scope>NUCLEOTIDE SEQUENCE [LARGE SCALE GENOMIC DNA]</scope>
    <source>
        <strain evidence="8 9">CLA-JM-H44</strain>
    </source>
</reference>
<dbReference type="RefSeq" id="WP_349219580.1">
    <property type="nucleotide sequence ID" value="NZ_JBBMFD010000013.1"/>
</dbReference>
<dbReference type="PANTHER" id="PTHR32309">
    <property type="entry name" value="TYROSINE-PROTEIN KINASE"/>
    <property type="match status" value="1"/>
</dbReference>
<feature type="domain" description="AAA" evidence="7">
    <location>
        <begin position="278"/>
        <end position="394"/>
    </location>
</feature>
<dbReference type="InterPro" id="IPR027417">
    <property type="entry name" value="P-loop_NTPase"/>
</dbReference>
<gene>
    <name evidence="8" type="ORF">WMO26_08410</name>
</gene>
<keyword evidence="5" id="KW-0829">Tyrosine-protein kinase</keyword>
<evidence type="ECO:0000256" key="6">
    <source>
        <dbReference type="SAM" id="Phobius"/>
    </source>
</evidence>
<keyword evidence="4" id="KW-0067">ATP-binding</keyword>
<keyword evidence="6" id="KW-1133">Transmembrane helix</keyword>
<evidence type="ECO:0000259" key="7">
    <source>
        <dbReference type="Pfam" id="PF13614"/>
    </source>
</evidence>
<keyword evidence="6" id="KW-0472">Membrane</keyword>
<dbReference type="CDD" id="cd05387">
    <property type="entry name" value="BY-kinase"/>
    <property type="match status" value="1"/>
</dbReference>
<dbReference type="Proteomes" id="UP001489509">
    <property type="component" value="Unassembled WGS sequence"/>
</dbReference>
<dbReference type="Pfam" id="PF13614">
    <property type="entry name" value="AAA_31"/>
    <property type="match status" value="1"/>
</dbReference>
<proteinExistence type="predicted"/>
<keyword evidence="6" id="KW-0812">Transmembrane</keyword>
<dbReference type="SUPFAM" id="SSF52540">
    <property type="entry name" value="P-loop containing nucleoside triphosphate hydrolases"/>
    <property type="match status" value="1"/>
</dbReference>
<comment type="caution">
    <text evidence="8">The sequence shown here is derived from an EMBL/GenBank/DDBJ whole genome shotgun (WGS) entry which is preliminary data.</text>
</comment>
<dbReference type="EMBL" id="JBBMFD010000013">
    <property type="protein sequence ID" value="MEQ2440843.1"/>
    <property type="molecule type" value="Genomic_DNA"/>
</dbReference>